<gene>
    <name evidence="1" type="ORF">HNR39_003655</name>
</gene>
<dbReference type="RefSeq" id="WP_168057196.1">
    <property type="nucleotide sequence ID" value="NZ_JAAOZT010000017.1"/>
</dbReference>
<evidence type="ECO:0000313" key="1">
    <source>
        <dbReference type="EMBL" id="MBB5201797.1"/>
    </source>
</evidence>
<keyword evidence="2" id="KW-1185">Reference proteome</keyword>
<reference evidence="1 2" key="1">
    <citation type="submission" date="2020-08" db="EMBL/GenBank/DDBJ databases">
        <title>Genomic Encyclopedia of Type Strains, Phase IV (KMG-IV): sequencing the most valuable type-strain genomes for metagenomic binning, comparative biology and taxonomic classification.</title>
        <authorList>
            <person name="Goeker M."/>
        </authorList>
    </citation>
    <scope>NUCLEOTIDE SEQUENCE [LARGE SCALE GENOMIC DNA]</scope>
    <source>
        <strain evidence="1 2">DSM 23240</strain>
    </source>
</reference>
<dbReference type="Proteomes" id="UP000571084">
    <property type="component" value="Unassembled WGS sequence"/>
</dbReference>
<organism evidence="1 2">
    <name type="scientific">Glaciimonas immobilis</name>
    <dbReference type="NCBI Taxonomy" id="728004"/>
    <lineage>
        <taxon>Bacteria</taxon>
        <taxon>Pseudomonadati</taxon>
        <taxon>Pseudomonadota</taxon>
        <taxon>Betaproteobacteria</taxon>
        <taxon>Burkholderiales</taxon>
        <taxon>Oxalobacteraceae</taxon>
        <taxon>Glaciimonas</taxon>
    </lineage>
</organism>
<name>A0A840RTD2_9BURK</name>
<evidence type="ECO:0000313" key="2">
    <source>
        <dbReference type="Proteomes" id="UP000571084"/>
    </source>
</evidence>
<proteinExistence type="predicted"/>
<accession>A0A840RTD2</accession>
<dbReference type="EMBL" id="JACHHQ010000008">
    <property type="protein sequence ID" value="MBB5201797.1"/>
    <property type="molecule type" value="Genomic_DNA"/>
</dbReference>
<protein>
    <submittedName>
        <fullName evidence="1">Uncharacterized protein</fullName>
    </submittedName>
</protein>
<dbReference type="AlphaFoldDB" id="A0A840RTD2"/>
<comment type="caution">
    <text evidence="1">The sequence shown here is derived from an EMBL/GenBank/DDBJ whole genome shotgun (WGS) entry which is preliminary data.</text>
</comment>
<sequence length="134" mass="14571">MTKRRCSLTQGPVIPKTNPHFRGVDRAPYEIGYLLKSIDDAVSPYAPITDDQAQKAEAIAKHVDNVHGVIFRGLEAIGEVLSIAACNAESMVNGSTVSAIGEIIRHLSVEAQMMRDMGSLMTDTVAAYQKRRAD</sequence>